<protein>
    <submittedName>
        <fullName evidence="1">N-methylhydantoinase (ATP-hydrolyzing)</fullName>
    </submittedName>
</protein>
<dbReference type="EMBL" id="MLBF01000012">
    <property type="protein sequence ID" value="OLN32006.1"/>
    <property type="molecule type" value="Genomic_DNA"/>
</dbReference>
<name>A0A1Q8QXF1_9FIRM</name>
<accession>A0A1Q8QXF1</accession>
<dbReference type="OrthoDB" id="1807860at2"/>
<reference evidence="1 2" key="1">
    <citation type="submission" date="2016-09" db="EMBL/GenBank/DDBJ databases">
        <title>Complete genome of Desulfosporosinus sp. OL.</title>
        <authorList>
            <person name="Mardanov A."/>
            <person name="Beletsky A."/>
            <person name="Panova A."/>
            <person name="Karnachuk O."/>
            <person name="Ravin N."/>
        </authorList>
    </citation>
    <scope>NUCLEOTIDE SEQUENCE [LARGE SCALE GENOMIC DNA]</scope>
    <source>
        <strain evidence="1 2">OL</strain>
    </source>
</reference>
<dbReference type="Proteomes" id="UP000186102">
    <property type="component" value="Unassembled WGS sequence"/>
</dbReference>
<keyword evidence="2" id="KW-1185">Reference proteome</keyword>
<sequence>MGFSLSLRLGDSIQGVLSAAGMVATEASVKVEKDITLSLRQVIRELLSQAHLTGEQIHEIYLAADFPELFTRKKLQREQIGYIRYLPNGEVESKRRSSLKNWVQTETVKDFRELKDVLCKYKGVLSTFAVNPEISSWFDVTEGSIKPIFHELLGEGTILSLGSAFNQIGYKARENILLLNTLLLPGVNFFYDGLKRLIEEEKIQARIFTLRNNGMLMSEAWARQFPLYTVEVQFIADLLSLSGRLKVQNALGLVRKRDKLYLGKLEKYRPELSQTSLNILQMSIRVPHPILGSYHFVRDNARDPLEELRKDLSHFNSEKENLPVIISGLSEEWRYRLLANWKSTPKPIFLSPDPLWFRYAPICFECEVFVSYAPQEGNQSRNQLIQKMWTQLSKEAEAEGFVFDENWKTFWEERPIRYLPGEASLIRLGYYRKG</sequence>
<dbReference type="STRING" id="1888891.DSOL_2099"/>
<organism evidence="1 2">
    <name type="scientific">Desulfosporosinus metallidurans</name>
    <dbReference type="NCBI Taxonomy" id="1888891"/>
    <lineage>
        <taxon>Bacteria</taxon>
        <taxon>Bacillati</taxon>
        <taxon>Bacillota</taxon>
        <taxon>Clostridia</taxon>
        <taxon>Eubacteriales</taxon>
        <taxon>Desulfitobacteriaceae</taxon>
        <taxon>Desulfosporosinus</taxon>
    </lineage>
</organism>
<dbReference type="AlphaFoldDB" id="A0A1Q8QXF1"/>
<evidence type="ECO:0000313" key="2">
    <source>
        <dbReference type="Proteomes" id="UP000186102"/>
    </source>
</evidence>
<comment type="caution">
    <text evidence="1">The sequence shown here is derived from an EMBL/GenBank/DDBJ whole genome shotgun (WGS) entry which is preliminary data.</text>
</comment>
<evidence type="ECO:0000313" key="1">
    <source>
        <dbReference type="EMBL" id="OLN32006.1"/>
    </source>
</evidence>
<dbReference type="RefSeq" id="WP_075364740.1">
    <property type="nucleotide sequence ID" value="NZ_MLBF01000012.1"/>
</dbReference>
<gene>
    <name evidence="1" type="ORF">DSOL_2099</name>
</gene>
<proteinExistence type="predicted"/>